<dbReference type="EMBL" id="JACICC010000001">
    <property type="protein sequence ID" value="MBB3808129.1"/>
    <property type="molecule type" value="Genomic_DNA"/>
</dbReference>
<dbReference type="Proteomes" id="UP000537592">
    <property type="component" value="Unassembled WGS sequence"/>
</dbReference>
<feature type="region of interest" description="Disordered" evidence="1">
    <location>
        <begin position="374"/>
        <end position="395"/>
    </location>
</feature>
<accession>A0A7W6EE98</accession>
<gene>
    <name evidence="2" type="ORF">FHS81_000183</name>
</gene>
<evidence type="ECO:0000313" key="2">
    <source>
        <dbReference type="EMBL" id="MBB3808129.1"/>
    </source>
</evidence>
<proteinExistence type="predicted"/>
<keyword evidence="3" id="KW-1185">Reference proteome</keyword>
<feature type="compositionally biased region" description="Basic and acidic residues" evidence="1">
    <location>
        <begin position="374"/>
        <end position="386"/>
    </location>
</feature>
<dbReference type="RefSeq" id="WP_183750162.1">
    <property type="nucleotide sequence ID" value="NZ_JACICC010000001.1"/>
</dbReference>
<sequence length="645" mass="67771">MLPIANTRALFAGAFLLTGAPLFTDLPATSLTAPLAKLASAAHAAESVQVTDIRIAGEVISLDIPLATVEGSNLSGPELKALFTASPANQPLTARLAALVATRVSIPELIITTKTGNITQVTRYLDVELRDIAKGIIARSTAARSVISETTVVKDEKSAEETKAVYSGTTGAVTMDTVDIVLSAELLSNEGAAPAGDRPTRLLHGPFSISDYRMTQRVDDATTAETGPLNVAFTIETIEGKGISARMPRRPLAELLNLLEAKNDDYEDLSNAEKRTLLTGISDILSSFDFDESTARNINVEVKGEQDGTEFSLSLDTIGFSYVDQELDFSLDKLAASGRAEGSPRPSTASLGKFTISDLSFKPTIAAIDSVAEELARPESDKKDGSADEANAIDSARFAPSGGRVALADLDVKIDPAEDNADPVAFSVKSFETTTGGHVSNGVSSFETELTDLTIQVPDEKDDDLIGQLRALGYKELTLSSVLRGNWDSATQRLTVDTLSLSGVDVGSVVASARLNNVSEQAYSGDLGLTLLALEQAALANLTLVLEDGGLHQLFVQQQVAQGGGSKEEITQQYAALATLSIPALLGDTPVARQLATAASRFISGPGKLTITAKSRNPEGVPLPELSSGAPPAVTLQQFDIEASN</sequence>
<evidence type="ECO:0000313" key="3">
    <source>
        <dbReference type="Proteomes" id="UP000537592"/>
    </source>
</evidence>
<reference evidence="2 3" key="1">
    <citation type="submission" date="2020-08" db="EMBL/GenBank/DDBJ databases">
        <title>Genomic Encyclopedia of Type Strains, Phase IV (KMG-IV): sequencing the most valuable type-strain genomes for metagenomic binning, comparative biology and taxonomic classification.</title>
        <authorList>
            <person name="Goeker M."/>
        </authorList>
    </citation>
    <scope>NUCLEOTIDE SEQUENCE [LARGE SCALE GENOMIC DNA]</scope>
    <source>
        <strain evidence="2 3">DSM 28760</strain>
    </source>
</reference>
<organism evidence="2 3">
    <name type="scientific">Pseudochelatococcus contaminans</name>
    <dbReference type="NCBI Taxonomy" id="1538103"/>
    <lineage>
        <taxon>Bacteria</taxon>
        <taxon>Pseudomonadati</taxon>
        <taxon>Pseudomonadota</taxon>
        <taxon>Alphaproteobacteria</taxon>
        <taxon>Hyphomicrobiales</taxon>
        <taxon>Chelatococcaceae</taxon>
        <taxon>Pseudochelatococcus</taxon>
    </lineage>
</organism>
<protein>
    <submittedName>
        <fullName evidence="2">Uncharacterized protein</fullName>
    </submittedName>
</protein>
<name>A0A7W6EE98_9HYPH</name>
<evidence type="ECO:0000256" key="1">
    <source>
        <dbReference type="SAM" id="MobiDB-lite"/>
    </source>
</evidence>
<dbReference type="AlphaFoldDB" id="A0A7W6EE98"/>
<comment type="caution">
    <text evidence="2">The sequence shown here is derived from an EMBL/GenBank/DDBJ whole genome shotgun (WGS) entry which is preliminary data.</text>
</comment>